<dbReference type="InParanoid" id="E3IVI2"/>
<evidence type="ECO:0000256" key="2">
    <source>
        <dbReference type="SAM" id="Phobius"/>
    </source>
</evidence>
<accession>E3IVI2</accession>
<dbReference type="AlphaFoldDB" id="E3IVI2"/>
<dbReference type="Proteomes" id="UP000002484">
    <property type="component" value="Chromosome"/>
</dbReference>
<feature type="compositionally biased region" description="Basic and acidic residues" evidence="1">
    <location>
        <begin position="9"/>
        <end position="25"/>
    </location>
</feature>
<sequence length="162" mass="17578">MSYSGEAGQKSRMDRPASAVLDRRPVSRLRPTRQPRSPETSPTVGTPGRRSQPPTGVRPRFVSAPGRQATARRVPARAARKPPLIDRLSSETLVLIVVCLALATIILVLSALVGALDITAFGAVLGVWALCGTTWLLLGRPGTDWKVPGLDRIAEVTRRRRR</sequence>
<feature type="transmembrane region" description="Helical" evidence="2">
    <location>
        <begin position="93"/>
        <end position="112"/>
    </location>
</feature>
<keyword evidence="2" id="KW-1133">Transmembrane helix</keyword>
<organism evidence="3 4">
    <name type="scientific">Pseudofrankia inefficax (strain DSM 45817 / CECT 9037 / DDB 130130 / EuI1c)</name>
    <name type="common">Frankia inefficax</name>
    <dbReference type="NCBI Taxonomy" id="298654"/>
    <lineage>
        <taxon>Bacteria</taxon>
        <taxon>Bacillati</taxon>
        <taxon>Actinomycetota</taxon>
        <taxon>Actinomycetes</taxon>
        <taxon>Frankiales</taxon>
        <taxon>Frankiaceae</taxon>
        <taxon>Pseudofrankia</taxon>
    </lineage>
</organism>
<protein>
    <submittedName>
        <fullName evidence="3">Uncharacterized protein</fullName>
    </submittedName>
</protein>
<dbReference type="EMBL" id="CP002299">
    <property type="protein sequence ID" value="ADP82488.1"/>
    <property type="molecule type" value="Genomic_DNA"/>
</dbReference>
<dbReference type="HOGENOM" id="CLU_1632987_0_0_11"/>
<gene>
    <name evidence="3" type="ordered locus">FraEuI1c_4495</name>
</gene>
<reference evidence="3 4" key="1">
    <citation type="submission" date="2010-10" db="EMBL/GenBank/DDBJ databases">
        <title>Complete sequence of Frankia sp. EuI1c.</title>
        <authorList>
            <consortium name="US DOE Joint Genome Institute"/>
            <person name="Lucas S."/>
            <person name="Copeland A."/>
            <person name="Lapidus A."/>
            <person name="Cheng J.-F."/>
            <person name="Bruce D."/>
            <person name="Goodwin L."/>
            <person name="Pitluck S."/>
            <person name="Chertkov O."/>
            <person name="Detter J.C."/>
            <person name="Han C."/>
            <person name="Tapia R."/>
            <person name="Land M."/>
            <person name="Hauser L."/>
            <person name="Jeffries C."/>
            <person name="Kyrpides N."/>
            <person name="Ivanova N."/>
            <person name="Mikhailova N."/>
            <person name="Beauchemin N."/>
            <person name="Sen A."/>
            <person name="Sur S.A."/>
            <person name="Gtari M."/>
            <person name="Wall L."/>
            <person name="Tisa L."/>
            <person name="Woyke T."/>
        </authorList>
    </citation>
    <scope>NUCLEOTIDE SEQUENCE [LARGE SCALE GENOMIC DNA]</scope>
    <source>
        <strain evidence="4">DSM 45817 / CECT 9037 / EuI1c</strain>
    </source>
</reference>
<feature type="region of interest" description="Disordered" evidence="1">
    <location>
        <begin position="1"/>
        <end position="78"/>
    </location>
</feature>
<evidence type="ECO:0000256" key="1">
    <source>
        <dbReference type="SAM" id="MobiDB-lite"/>
    </source>
</evidence>
<dbReference type="KEGG" id="fri:FraEuI1c_4495"/>
<evidence type="ECO:0000313" key="3">
    <source>
        <dbReference type="EMBL" id="ADP82488.1"/>
    </source>
</evidence>
<keyword evidence="4" id="KW-1185">Reference proteome</keyword>
<evidence type="ECO:0000313" key="4">
    <source>
        <dbReference type="Proteomes" id="UP000002484"/>
    </source>
</evidence>
<keyword evidence="2" id="KW-0472">Membrane</keyword>
<proteinExistence type="predicted"/>
<name>E3IVI2_PSEI1</name>
<feature type="compositionally biased region" description="Polar residues" evidence="1">
    <location>
        <begin position="34"/>
        <end position="44"/>
    </location>
</feature>
<feature type="transmembrane region" description="Helical" evidence="2">
    <location>
        <begin position="118"/>
        <end position="138"/>
    </location>
</feature>
<keyword evidence="2" id="KW-0812">Transmembrane</keyword>